<organism evidence="2 3">
    <name type="scientific">Nocardioides cavernaquae</name>
    <dbReference type="NCBI Taxonomy" id="2321396"/>
    <lineage>
        <taxon>Bacteria</taxon>
        <taxon>Bacillati</taxon>
        <taxon>Actinomycetota</taxon>
        <taxon>Actinomycetes</taxon>
        <taxon>Propionibacteriales</taxon>
        <taxon>Nocardioidaceae</taxon>
        <taxon>Nocardioides</taxon>
    </lineage>
</organism>
<dbReference type="AlphaFoldDB" id="A0A3A5HEH5"/>
<sequence>MKKSKVEIKPHADNGFFAPGSVTRKVWGYPTTPLMGIIRAVVIEEFDPNLVASVHQTGANYDRLDTRYARTVQYFAAVAFADSATVAKMADVLVKIHSKSIGIEPVSGNKYDANDPDSQLWILITGWHSVLTAYEMFGPGKLTEAEENEFWADCAIAAEFQTCDPLKVPRNAEEVRAYFDSWEPRLASSLSTHQMINQLLNGVTAVLAPHKALHIRLLSPIINFVMRKATIATLPRHMRELANVRQGRFTDLWITVLARLLMAAASRSLFIQRWVLGMVAPRTLAIIEPHWQGLEPLSPEILTPAQARERYGYPKPADAHLELRARQHHRVFDEHLPPSDEGLIESQPVLGTLG</sequence>
<dbReference type="PANTHER" id="PTHR36151">
    <property type="entry name" value="BLR2777 PROTEIN"/>
    <property type="match status" value="1"/>
</dbReference>
<dbReference type="InterPro" id="IPR018713">
    <property type="entry name" value="MPAB/Lcp_cat_dom"/>
</dbReference>
<protein>
    <submittedName>
        <fullName evidence="2">DUF2236 domain-containing protein</fullName>
    </submittedName>
</protein>
<evidence type="ECO:0000313" key="3">
    <source>
        <dbReference type="Proteomes" id="UP000276542"/>
    </source>
</evidence>
<comment type="caution">
    <text evidence="2">The sequence shown here is derived from an EMBL/GenBank/DDBJ whole genome shotgun (WGS) entry which is preliminary data.</text>
</comment>
<dbReference type="RefSeq" id="WP_120060362.1">
    <property type="nucleotide sequence ID" value="NZ_QYRP01000002.1"/>
</dbReference>
<evidence type="ECO:0000313" key="2">
    <source>
        <dbReference type="EMBL" id="RJS46390.1"/>
    </source>
</evidence>
<evidence type="ECO:0000259" key="1">
    <source>
        <dbReference type="Pfam" id="PF09995"/>
    </source>
</evidence>
<dbReference type="EMBL" id="QYRP01000002">
    <property type="protein sequence ID" value="RJS46390.1"/>
    <property type="molecule type" value="Genomic_DNA"/>
</dbReference>
<gene>
    <name evidence="2" type="ORF">D4739_09310</name>
</gene>
<feature type="domain" description="ER-bound oxygenase mpaB/mpaB'/Rubber oxygenase catalytic" evidence="1">
    <location>
        <begin position="24"/>
        <end position="261"/>
    </location>
</feature>
<dbReference type="PANTHER" id="PTHR36151:SF3">
    <property type="entry name" value="ER-BOUND OXYGENASE MPAB_MPAB'_RUBBER OXYGENASE CATALYTIC DOMAIN-CONTAINING PROTEIN"/>
    <property type="match status" value="1"/>
</dbReference>
<dbReference type="Proteomes" id="UP000276542">
    <property type="component" value="Unassembled WGS sequence"/>
</dbReference>
<reference evidence="3" key="1">
    <citation type="submission" date="2018-09" db="EMBL/GenBank/DDBJ databases">
        <authorList>
            <person name="Zhu H."/>
        </authorList>
    </citation>
    <scope>NUCLEOTIDE SEQUENCE [LARGE SCALE GENOMIC DNA]</scope>
    <source>
        <strain evidence="3">K1W22B-1</strain>
    </source>
</reference>
<dbReference type="Pfam" id="PF09995">
    <property type="entry name" value="MPAB_Lcp_cat"/>
    <property type="match status" value="1"/>
</dbReference>
<name>A0A3A5HEH5_9ACTN</name>
<dbReference type="OrthoDB" id="108890at2"/>
<keyword evidence="3" id="KW-1185">Reference proteome</keyword>
<proteinExistence type="predicted"/>
<accession>A0A3A5HEH5</accession>
<dbReference type="GO" id="GO:0016491">
    <property type="term" value="F:oxidoreductase activity"/>
    <property type="evidence" value="ECO:0007669"/>
    <property type="project" value="InterPro"/>
</dbReference>